<organism evidence="1 2">
    <name type="scientific">Ambrosiozyma monospora</name>
    <name type="common">Yeast</name>
    <name type="synonym">Endomycopsis monosporus</name>
    <dbReference type="NCBI Taxonomy" id="43982"/>
    <lineage>
        <taxon>Eukaryota</taxon>
        <taxon>Fungi</taxon>
        <taxon>Dikarya</taxon>
        <taxon>Ascomycota</taxon>
        <taxon>Saccharomycotina</taxon>
        <taxon>Pichiomycetes</taxon>
        <taxon>Pichiales</taxon>
        <taxon>Pichiaceae</taxon>
        <taxon>Ambrosiozyma</taxon>
    </lineage>
</organism>
<dbReference type="EMBL" id="BSXU01000826">
    <property type="protein sequence ID" value="GMG21864.1"/>
    <property type="molecule type" value="Genomic_DNA"/>
</dbReference>
<protein>
    <submittedName>
        <fullName evidence="1">Unnamed protein product</fullName>
    </submittedName>
</protein>
<sequence>MKFVIEKIQDFLPYRVVGSRLKNIWHVPISKGGFGILNLQKQIAGRRAMYIYELITPQQQRHPIHNIMSMQLQSVANLISFKESSDRVINTRLSEKFQQQQHFSNWVIS</sequence>
<evidence type="ECO:0000313" key="1">
    <source>
        <dbReference type="EMBL" id="GMG21864.1"/>
    </source>
</evidence>
<name>A0A9W6YU93_AMBMO</name>
<dbReference type="Proteomes" id="UP001165063">
    <property type="component" value="Unassembled WGS sequence"/>
</dbReference>
<gene>
    <name evidence="1" type="ORF">Amon01_000230400</name>
</gene>
<reference evidence="1" key="1">
    <citation type="submission" date="2023-04" db="EMBL/GenBank/DDBJ databases">
        <title>Ambrosiozyma monospora NBRC 1965.</title>
        <authorList>
            <person name="Ichikawa N."/>
            <person name="Sato H."/>
            <person name="Tonouchi N."/>
        </authorList>
    </citation>
    <scope>NUCLEOTIDE SEQUENCE</scope>
    <source>
        <strain evidence="1">NBRC 1965</strain>
    </source>
</reference>
<evidence type="ECO:0000313" key="2">
    <source>
        <dbReference type="Proteomes" id="UP001165063"/>
    </source>
</evidence>
<comment type="caution">
    <text evidence="1">The sequence shown here is derived from an EMBL/GenBank/DDBJ whole genome shotgun (WGS) entry which is preliminary data.</text>
</comment>
<accession>A0A9W6YU93</accession>
<dbReference type="AlphaFoldDB" id="A0A9W6YU93"/>
<keyword evidence="2" id="KW-1185">Reference proteome</keyword>
<dbReference type="OrthoDB" id="4103727at2759"/>
<proteinExistence type="predicted"/>